<reference evidence="2 3" key="1">
    <citation type="submission" date="2019-02" db="EMBL/GenBank/DDBJ databases">
        <title>Opniocepnalus argus genome.</title>
        <authorList>
            <person name="Zhou C."/>
            <person name="Xiao S."/>
        </authorList>
    </citation>
    <scope>NUCLEOTIDE SEQUENCE [LARGE SCALE GENOMIC DNA]</scope>
    <source>
        <strain evidence="2">OARG1902GOOAL</strain>
        <tissue evidence="2">Muscle</tissue>
    </source>
</reference>
<dbReference type="EMBL" id="CM015727">
    <property type="protein sequence ID" value="KAF3701385.1"/>
    <property type="molecule type" value="Genomic_DNA"/>
</dbReference>
<name>A0A6G1QFQ6_CHAAH</name>
<reference evidence="3" key="2">
    <citation type="submission" date="2019-02" db="EMBL/GenBank/DDBJ databases">
        <title>Opniocepnalus argus Var Kimnra genome.</title>
        <authorList>
            <person name="Zhou C."/>
            <person name="Xiao S."/>
        </authorList>
    </citation>
    <scope>NUCLEOTIDE SEQUENCE [LARGE SCALE GENOMIC DNA]</scope>
</reference>
<accession>A0A6G1QFQ6</accession>
<dbReference type="InterPro" id="IPR026719">
    <property type="entry name" value="ERICH1"/>
</dbReference>
<dbReference type="AlphaFoldDB" id="A0A6G1QFQ6"/>
<evidence type="ECO:0000313" key="3">
    <source>
        <dbReference type="Proteomes" id="UP000503349"/>
    </source>
</evidence>
<gene>
    <name evidence="2" type="ORF">EXN66_Car017073</name>
</gene>
<proteinExistence type="predicted"/>
<dbReference type="PANTHER" id="PTHR22444:SF1">
    <property type="entry name" value="GLUTAMATE-RICH PROTEIN 1"/>
    <property type="match status" value="1"/>
</dbReference>
<keyword evidence="3" id="KW-1185">Reference proteome</keyword>
<feature type="compositionally biased region" description="Basic residues" evidence="1">
    <location>
        <begin position="110"/>
        <end position="119"/>
    </location>
</feature>
<organism evidence="2 3">
    <name type="scientific">Channa argus</name>
    <name type="common">Northern snakehead</name>
    <name type="synonym">Ophicephalus argus</name>
    <dbReference type="NCBI Taxonomy" id="215402"/>
    <lineage>
        <taxon>Eukaryota</taxon>
        <taxon>Metazoa</taxon>
        <taxon>Chordata</taxon>
        <taxon>Craniata</taxon>
        <taxon>Vertebrata</taxon>
        <taxon>Euteleostomi</taxon>
        <taxon>Actinopterygii</taxon>
        <taxon>Neopterygii</taxon>
        <taxon>Teleostei</taxon>
        <taxon>Neoteleostei</taxon>
        <taxon>Acanthomorphata</taxon>
        <taxon>Anabantaria</taxon>
        <taxon>Anabantiformes</taxon>
        <taxon>Channoidei</taxon>
        <taxon>Channidae</taxon>
        <taxon>Channa</taxon>
    </lineage>
</organism>
<dbReference type="PANTHER" id="PTHR22444">
    <property type="entry name" value="GLUTAMATE-RICH PROTEIN 1"/>
    <property type="match status" value="1"/>
</dbReference>
<sequence>MAHRKEVFQSKVLQKLYPAVPIQGKEPSPPRTVDALAKKTYVKRNACQENSAGGGAAQTQSAAYPSMRIYTVLPPPAGYMTHSAKDSAEDSVHESDEELNQEKEKEEDKRKKRRRKRKPTLSQDSGQDGAAPMCDSTTGQSHAPVVEGGERISRNKKRKLKKKRHKEKLLSMGLMSRASALEFTFQKDEETEEEEEDNERRATEVSDFLRTTLDICMSDSSVHGDKLPFLTRNVDDLLRRISSGYKPNSVLKLLYSLKTFVQQKDTDKLEKALKELYNNSFMSAEETTAVSSLFQYWITDIFPMQEDKTTGLSTTHS</sequence>
<feature type="compositionally biased region" description="Basic residues" evidence="1">
    <location>
        <begin position="154"/>
        <end position="166"/>
    </location>
</feature>
<protein>
    <submittedName>
        <fullName evidence="2">Glutamate-rich protein 1</fullName>
    </submittedName>
</protein>
<feature type="region of interest" description="Disordered" evidence="1">
    <location>
        <begin position="72"/>
        <end position="166"/>
    </location>
</feature>
<evidence type="ECO:0000256" key="1">
    <source>
        <dbReference type="SAM" id="MobiDB-lite"/>
    </source>
</evidence>
<dbReference type="Proteomes" id="UP000503349">
    <property type="component" value="Chromosome 16"/>
</dbReference>
<evidence type="ECO:0000313" key="2">
    <source>
        <dbReference type="EMBL" id="KAF3701385.1"/>
    </source>
</evidence>
<feature type="compositionally biased region" description="Basic and acidic residues" evidence="1">
    <location>
        <begin position="83"/>
        <end position="109"/>
    </location>
</feature>